<feature type="transmembrane region" description="Helical" evidence="9">
    <location>
        <begin position="91"/>
        <end position="109"/>
    </location>
</feature>
<protein>
    <recommendedName>
        <fullName evidence="3 9">NADH-ubiquinone oxidoreductase chain 3</fullName>
        <ecNumber evidence="9">7.1.1.2</ecNumber>
    </recommendedName>
</protein>
<dbReference type="GO" id="GO:0030964">
    <property type="term" value="C:NADH dehydrogenase complex"/>
    <property type="evidence" value="ECO:0007669"/>
    <property type="project" value="TreeGrafter"/>
</dbReference>
<keyword evidence="4 9" id="KW-0813">Transport</keyword>
<evidence type="ECO:0000256" key="1">
    <source>
        <dbReference type="ARBA" id="ARBA00004370"/>
    </source>
</evidence>
<dbReference type="Gene3D" id="1.20.58.1610">
    <property type="entry name" value="NADH:ubiquinone/plastoquinone oxidoreductase, chain 3"/>
    <property type="match status" value="1"/>
</dbReference>
<comment type="catalytic activity">
    <reaction evidence="8 9">
        <text>a ubiquinone + NADH + 5 H(+)(in) = a ubiquinol + NAD(+) + 4 H(+)(out)</text>
        <dbReference type="Rhea" id="RHEA:29091"/>
        <dbReference type="Rhea" id="RHEA-COMP:9565"/>
        <dbReference type="Rhea" id="RHEA-COMP:9566"/>
        <dbReference type="ChEBI" id="CHEBI:15378"/>
        <dbReference type="ChEBI" id="CHEBI:16389"/>
        <dbReference type="ChEBI" id="CHEBI:17976"/>
        <dbReference type="ChEBI" id="CHEBI:57540"/>
        <dbReference type="ChEBI" id="CHEBI:57945"/>
        <dbReference type="EC" id="7.1.1.2"/>
    </reaction>
</comment>
<organism evidence="10">
    <name type="scientific">Terebratulina retusa</name>
    <dbReference type="NCBI Taxonomy" id="7580"/>
    <lineage>
        <taxon>Eukaryota</taxon>
        <taxon>Metazoa</taxon>
        <taxon>Spiralia</taxon>
        <taxon>Lophotrochozoa</taxon>
        <taxon>Brachiopoda</taxon>
        <taxon>Rhynchonelliformea</taxon>
        <taxon>Rhynchonellata</taxon>
        <taxon>Terebratulidina</taxon>
        <taxon>Cancellothyridoidea</taxon>
        <taxon>Cancellothyrididae</taxon>
        <taxon>Terebratulina</taxon>
    </lineage>
</organism>
<dbReference type="EC" id="7.1.1.2" evidence="9"/>
<comment type="function">
    <text evidence="9">Core subunit of the mitochondrial membrane respiratory chain NADH dehydrogenase (Complex I) which catalyzes electron transfer from NADH through the respiratory chain, using ubiquinone as an electron acceptor. Essential for the catalytic activity of complex I.</text>
</comment>
<gene>
    <name evidence="10" type="primary">NADH3</name>
</gene>
<feature type="transmembrane region" description="Helical" evidence="9">
    <location>
        <begin position="6"/>
        <end position="25"/>
    </location>
</feature>
<geneLocation type="mitochondrion" evidence="10"/>
<dbReference type="AlphaFoldDB" id="Q9T9N3"/>
<evidence type="ECO:0000313" key="10">
    <source>
        <dbReference type="EMBL" id="CAB59853.1"/>
    </source>
</evidence>
<evidence type="ECO:0000256" key="4">
    <source>
        <dbReference type="ARBA" id="ARBA00022448"/>
    </source>
</evidence>
<evidence type="ECO:0000256" key="3">
    <source>
        <dbReference type="ARBA" id="ARBA00021007"/>
    </source>
</evidence>
<keyword evidence="9" id="KW-0679">Respiratory chain</keyword>
<keyword evidence="5 9" id="KW-0812">Transmembrane</keyword>
<dbReference type="EMBL" id="AJ245743">
    <property type="protein sequence ID" value="CAB59853.1"/>
    <property type="molecule type" value="Genomic_DNA"/>
</dbReference>
<name>Q9T9N3_9BILA</name>
<dbReference type="GO" id="GO:0008137">
    <property type="term" value="F:NADH dehydrogenase (ubiquinone) activity"/>
    <property type="evidence" value="ECO:0007669"/>
    <property type="project" value="UniProtKB-UniRule"/>
</dbReference>
<keyword evidence="9" id="KW-0830">Ubiquinone</keyword>
<keyword evidence="9" id="KW-0249">Electron transport</keyword>
<keyword evidence="6 9" id="KW-1133">Transmembrane helix</keyword>
<keyword evidence="9" id="KW-0520">NAD</keyword>
<dbReference type="Pfam" id="PF00507">
    <property type="entry name" value="Oxidored_q4"/>
    <property type="match status" value="1"/>
</dbReference>
<feature type="transmembrane region" description="Helical" evidence="9">
    <location>
        <begin position="57"/>
        <end position="79"/>
    </location>
</feature>
<dbReference type="PANTHER" id="PTHR11058">
    <property type="entry name" value="NADH-UBIQUINONE OXIDOREDUCTASE CHAIN 3"/>
    <property type="match status" value="1"/>
</dbReference>
<reference evidence="10" key="1">
    <citation type="journal article" date="1999" name="Proc. R. Soc. Lond., B, Biol. Sci.">
        <title>Analysis of the complete mitochondrial DNA sequence of the brachiopod Terebratulina retusa places Brachiopoda within the protostomes.</title>
        <authorList>
            <person name="Stechmann A."/>
            <person name="Schlegel M."/>
        </authorList>
    </citation>
    <scope>NUCLEOTIDE SEQUENCE</scope>
</reference>
<evidence type="ECO:0000256" key="7">
    <source>
        <dbReference type="ARBA" id="ARBA00023136"/>
    </source>
</evidence>
<evidence type="ECO:0000256" key="8">
    <source>
        <dbReference type="ARBA" id="ARBA00049551"/>
    </source>
</evidence>
<sequence length="117" mass="13442">MNSYSTFLLITLIVPPLLILLGLMAHTRSLLDRQKSSPFECGFDPKDMARIPFSMRFFLLAVIFLVFDIELALIIPIPFLSFSSTHLISSLMWASFILVLILGTLYEWYEGSLSWMF</sequence>
<comment type="subcellular location">
    <subcellularLocation>
        <location evidence="1">Membrane</location>
    </subcellularLocation>
    <subcellularLocation>
        <location evidence="9">Mitochondrion membrane</location>
        <topology evidence="9">Multi-pass membrane protein</topology>
    </subcellularLocation>
</comment>
<proteinExistence type="inferred from homology"/>
<comment type="similarity">
    <text evidence="2 9">Belongs to the complex I subunit 3 family.</text>
</comment>
<dbReference type="GO" id="GO:0031966">
    <property type="term" value="C:mitochondrial membrane"/>
    <property type="evidence" value="ECO:0007669"/>
    <property type="project" value="UniProtKB-SubCell"/>
</dbReference>
<accession>Q9T9N3</accession>
<dbReference type="InterPro" id="IPR000440">
    <property type="entry name" value="NADH_UbQ/plastoQ_OxRdtase_su3"/>
</dbReference>
<keyword evidence="9 10" id="KW-0496">Mitochondrion</keyword>
<evidence type="ECO:0000256" key="2">
    <source>
        <dbReference type="ARBA" id="ARBA00008472"/>
    </source>
</evidence>
<dbReference type="PANTHER" id="PTHR11058:SF9">
    <property type="entry name" value="NADH-UBIQUINONE OXIDOREDUCTASE CHAIN 3"/>
    <property type="match status" value="1"/>
</dbReference>
<dbReference type="InterPro" id="IPR038430">
    <property type="entry name" value="NDAH_ubi_oxred_su3_sf"/>
</dbReference>
<keyword evidence="9" id="KW-1278">Translocase</keyword>
<keyword evidence="7 9" id="KW-0472">Membrane</keyword>
<evidence type="ECO:0000256" key="5">
    <source>
        <dbReference type="ARBA" id="ARBA00022692"/>
    </source>
</evidence>
<evidence type="ECO:0000256" key="6">
    <source>
        <dbReference type="ARBA" id="ARBA00022989"/>
    </source>
</evidence>
<evidence type="ECO:0000256" key="9">
    <source>
        <dbReference type="RuleBase" id="RU003640"/>
    </source>
</evidence>